<dbReference type="Proteomes" id="UP000501648">
    <property type="component" value="Chromosome"/>
</dbReference>
<evidence type="ECO:0000313" key="2">
    <source>
        <dbReference type="EMBL" id="QJQ01628.1"/>
    </source>
</evidence>
<dbReference type="GO" id="GO:0004314">
    <property type="term" value="F:[acyl-carrier-protein] S-malonyltransferase activity"/>
    <property type="evidence" value="ECO:0007669"/>
    <property type="project" value="TreeGrafter"/>
</dbReference>
<evidence type="ECO:0000259" key="1">
    <source>
        <dbReference type="SMART" id="SM00827"/>
    </source>
</evidence>
<dbReference type="InterPro" id="IPR014043">
    <property type="entry name" value="Acyl_transferase_dom"/>
</dbReference>
<accession>A0A6M3ZST2</accession>
<evidence type="ECO:0000313" key="3">
    <source>
        <dbReference type="Proteomes" id="UP000501648"/>
    </source>
</evidence>
<feature type="domain" description="Malonyl-CoA:ACP transacylase (MAT)" evidence="1">
    <location>
        <begin position="8"/>
        <end position="313"/>
    </location>
</feature>
<sequence length="314" mass="32235">MSMRLAILCPGQGAQHAGMFDLLREDAQAAAFLAQCPLSDQLQAPLEQVLNDPAQRYANRNAQPLIVAAQLAAWQALRAPLSAIAGAPTLVAGYSVGELSAYAVAGVIAVEDTVALAAQRAAAMTQAASAYPQQGLMAISGVAIASVQACLARHGGFVAIVTGEDSLIAGGPDAALHAAAAELAGQGARNSALPVGLASHTPLMQAAVAPFSTHLDALSLHSPALTLLAGVTGHTVSDSAQAQALLLRQLCEPIQWSACMDACAERGVSVALELGPGAALSRMLRERHPHIACRSLADFRSLNGALAWLRRQVD</sequence>
<dbReference type="PANTHER" id="PTHR42681">
    <property type="entry name" value="MALONYL-COA-ACYL CARRIER PROTEIN TRANSACYLASE, MITOCHONDRIAL"/>
    <property type="match status" value="1"/>
</dbReference>
<gene>
    <name evidence="2" type="ORF">C798_15705</name>
</gene>
<dbReference type="InterPro" id="IPR050858">
    <property type="entry name" value="Mal-CoA-ACP_Trans/PKS_FabD"/>
</dbReference>
<dbReference type="PANTHER" id="PTHR42681:SF6">
    <property type="entry name" value="BLL0263 PROTEIN"/>
    <property type="match status" value="1"/>
</dbReference>
<reference evidence="2 3" key="1">
    <citation type="journal article" date="2012" name="J. Bacteriol.">
        <title>Genome sequence of the pathogenic Herbaspirillum seropedicae strain Os34, isolated from rice roots.</title>
        <authorList>
            <person name="Ye W."/>
            <person name="Ye S."/>
            <person name="Liu J."/>
            <person name="Chang S."/>
            <person name="Chen M."/>
            <person name="Zhu B."/>
            <person name="Guo L."/>
            <person name="An Q."/>
        </authorList>
    </citation>
    <scope>NUCLEOTIDE SEQUENCE [LARGE SCALE GENOMIC DNA]</scope>
    <source>
        <strain evidence="2 3">Os34</strain>
    </source>
</reference>
<protein>
    <submittedName>
        <fullName evidence="2">Malonyl CoA-ACP transacylase</fullName>
    </submittedName>
</protein>
<dbReference type="InterPro" id="IPR016035">
    <property type="entry name" value="Acyl_Trfase/lysoPLipase"/>
</dbReference>
<organism evidence="2 3">
    <name type="scientific">Herbaspirillum rubrisubalbicans Os34</name>
    <dbReference type="NCBI Taxonomy" id="1235827"/>
    <lineage>
        <taxon>Bacteria</taxon>
        <taxon>Pseudomonadati</taxon>
        <taxon>Pseudomonadota</taxon>
        <taxon>Betaproteobacteria</taxon>
        <taxon>Burkholderiales</taxon>
        <taxon>Oxalobacteraceae</taxon>
        <taxon>Herbaspirillum</taxon>
    </lineage>
</organism>
<dbReference type="RefSeq" id="WP_017450302.1">
    <property type="nucleotide sequence ID" value="NZ_CP008956.1"/>
</dbReference>
<dbReference type="InterPro" id="IPR001227">
    <property type="entry name" value="Ac_transferase_dom_sf"/>
</dbReference>
<dbReference type="AlphaFoldDB" id="A0A6M3ZST2"/>
<name>A0A6M3ZST2_9BURK</name>
<dbReference type="EMBL" id="CP008956">
    <property type="protein sequence ID" value="QJQ01628.1"/>
    <property type="molecule type" value="Genomic_DNA"/>
</dbReference>
<dbReference type="Pfam" id="PF00698">
    <property type="entry name" value="Acyl_transf_1"/>
    <property type="match status" value="1"/>
</dbReference>
<dbReference type="Gene3D" id="3.30.70.250">
    <property type="entry name" value="Malonyl-CoA ACP transacylase, ACP-binding"/>
    <property type="match status" value="1"/>
</dbReference>
<dbReference type="SUPFAM" id="SSF52151">
    <property type="entry name" value="FabD/lysophospholipase-like"/>
    <property type="match status" value="1"/>
</dbReference>
<proteinExistence type="predicted"/>
<dbReference type="GO" id="GO:0005829">
    <property type="term" value="C:cytosol"/>
    <property type="evidence" value="ECO:0007669"/>
    <property type="project" value="TreeGrafter"/>
</dbReference>
<dbReference type="Gene3D" id="3.40.366.10">
    <property type="entry name" value="Malonyl-Coenzyme A Acyl Carrier Protein, domain 2"/>
    <property type="match status" value="1"/>
</dbReference>
<dbReference type="GO" id="GO:0006633">
    <property type="term" value="P:fatty acid biosynthetic process"/>
    <property type="evidence" value="ECO:0007669"/>
    <property type="project" value="TreeGrafter"/>
</dbReference>
<dbReference type="SMART" id="SM00827">
    <property type="entry name" value="PKS_AT"/>
    <property type="match status" value="1"/>
</dbReference>